<gene>
    <name evidence="2" type="ORF">GCM10017764_35520</name>
</gene>
<accession>A0ABQ3I047</accession>
<comment type="caution">
    <text evidence="2">The sequence shown here is derived from an EMBL/GenBank/DDBJ whole genome shotgun (WGS) entry which is preliminary data.</text>
</comment>
<dbReference type="RefSeq" id="WP_189628072.1">
    <property type="nucleotide sequence ID" value="NZ_BNAF01000019.1"/>
</dbReference>
<dbReference type="EMBL" id="BNAF01000019">
    <property type="protein sequence ID" value="GHE49359.1"/>
    <property type="molecule type" value="Genomic_DNA"/>
</dbReference>
<dbReference type="InterPro" id="IPR036359">
    <property type="entry name" value="Thiol_cytolysin_sf"/>
</dbReference>
<dbReference type="Gene3D" id="3.40.30.40">
    <property type="entry name" value="Perfringolysin"/>
    <property type="match status" value="1"/>
</dbReference>
<dbReference type="InterPro" id="IPR036363">
    <property type="entry name" value="Thiol_cytolysin_ab_sf"/>
</dbReference>
<sequence length="397" mass="44019">MRNIRTYACFIVALVATVSCQKEAQIIDADEQSKPDMFQGLKRFPYKPTVFNLSSFSNEKPEGIVNDRKQNTVIFLRDSIWPNGTGKTSFYESTELPAILPETRIKLYLGAIIRGDQAVDVDNFTPLQIAAVHRNPITMYANFPTDSIFRTVLPAPSQDARYVRDALLAGTGQQIQSFTYEQSQFRKVEELKKSFGANLKIGNILTADFLDTTSSGNNKTRVRAEFTQENFTVAIEPPIYEPFLKPTFDVTQFGGYDPLIVSSVTYGRKGIFMLESDSTYEMVRQTLNVALTLSAEMIGISSSNTLGENFSIELGARMSNEQKAVIENSKIYVYVIGVDGTSTVRAVTGGLAGFAQIIAQSGGFTPQSPGAPLYYTLNYLSDFGTFRNPFQVHVSND</sequence>
<keyword evidence="1" id="KW-0732">Signal</keyword>
<reference evidence="3" key="1">
    <citation type="journal article" date="2019" name="Int. J. Syst. Evol. Microbiol.">
        <title>The Global Catalogue of Microorganisms (GCM) 10K type strain sequencing project: providing services to taxonomists for standard genome sequencing and annotation.</title>
        <authorList>
            <consortium name="The Broad Institute Genomics Platform"/>
            <consortium name="The Broad Institute Genome Sequencing Center for Infectious Disease"/>
            <person name="Wu L."/>
            <person name="Ma J."/>
        </authorList>
    </citation>
    <scope>NUCLEOTIDE SEQUENCE [LARGE SCALE GENOMIC DNA]</scope>
    <source>
        <strain evidence="3">CGMCC 1.12966</strain>
    </source>
</reference>
<protein>
    <submittedName>
        <fullName evidence="2">Hemolysin</fullName>
    </submittedName>
</protein>
<dbReference type="InterPro" id="IPR001869">
    <property type="entry name" value="Thiol_cytolysin"/>
</dbReference>
<name>A0ABQ3I047_9SPHI</name>
<dbReference type="Proteomes" id="UP000620550">
    <property type="component" value="Unassembled WGS sequence"/>
</dbReference>
<feature type="signal peptide" evidence="1">
    <location>
        <begin position="1"/>
        <end position="24"/>
    </location>
</feature>
<dbReference type="Gene3D" id="3.90.840.10">
    <property type="entry name" value="Thiol-activated cytolysin superfamily/Thiol-activated cytolysin, alpha-beta domain"/>
    <property type="match status" value="1"/>
</dbReference>
<dbReference type="PROSITE" id="PS51257">
    <property type="entry name" value="PROKAR_LIPOPROTEIN"/>
    <property type="match status" value="1"/>
</dbReference>
<evidence type="ECO:0000313" key="3">
    <source>
        <dbReference type="Proteomes" id="UP000620550"/>
    </source>
</evidence>
<evidence type="ECO:0000313" key="2">
    <source>
        <dbReference type="EMBL" id="GHE49359.1"/>
    </source>
</evidence>
<feature type="chain" id="PRO_5045321445" evidence="1">
    <location>
        <begin position="25"/>
        <end position="397"/>
    </location>
</feature>
<dbReference type="Pfam" id="PF01289">
    <property type="entry name" value="Thiol_cytolysin"/>
    <property type="match status" value="1"/>
</dbReference>
<evidence type="ECO:0000256" key="1">
    <source>
        <dbReference type="SAM" id="SignalP"/>
    </source>
</evidence>
<dbReference type="SUPFAM" id="SSF56978">
    <property type="entry name" value="Perfringolysin"/>
    <property type="match status" value="1"/>
</dbReference>
<keyword evidence="3" id="KW-1185">Reference proteome</keyword>
<organism evidence="2 3">
    <name type="scientific">Sphingobacterium griseoflavum</name>
    <dbReference type="NCBI Taxonomy" id="1474952"/>
    <lineage>
        <taxon>Bacteria</taxon>
        <taxon>Pseudomonadati</taxon>
        <taxon>Bacteroidota</taxon>
        <taxon>Sphingobacteriia</taxon>
        <taxon>Sphingobacteriales</taxon>
        <taxon>Sphingobacteriaceae</taxon>
        <taxon>Sphingobacterium</taxon>
    </lineage>
</organism>
<proteinExistence type="predicted"/>